<dbReference type="Proteomes" id="UP000614350">
    <property type="component" value="Unassembled WGS sequence"/>
</dbReference>
<evidence type="ECO:0000313" key="2">
    <source>
        <dbReference type="EMBL" id="KAF7378713.1"/>
    </source>
</evidence>
<dbReference type="AlphaFoldDB" id="A0A834IXW8"/>
<evidence type="ECO:0000313" key="3">
    <source>
        <dbReference type="Proteomes" id="UP000614350"/>
    </source>
</evidence>
<keyword evidence="3" id="KW-1185">Reference proteome</keyword>
<feature type="compositionally biased region" description="Polar residues" evidence="1">
    <location>
        <begin position="114"/>
        <end position="133"/>
    </location>
</feature>
<organism evidence="2 3">
    <name type="scientific">Vespula vulgaris</name>
    <name type="common">Yellow jacket</name>
    <name type="synonym">Wasp</name>
    <dbReference type="NCBI Taxonomy" id="7454"/>
    <lineage>
        <taxon>Eukaryota</taxon>
        <taxon>Metazoa</taxon>
        <taxon>Ecdysozoa</taxon>
        <taxon>Arthropoda</taxon>
        <taxon>Hexapoda</taxon>
        <taxon>Insecta</taxon>
        <taxon>Pterygota</taxon>
        <taxon>Neoptera</taxon>
        <taxon>Endopterygota</taxon>
        <taxon>Hymenoptera</taxon>
        <taxon>Apocrita</taxon>
        <taxon>Aculeata</taxon>
        <taxon>Vespoidea</taxon>
        <taxon>Vespidae</taxon>
        <taxon>Vespinae</taxon>
        <taxon>Vespula</taxon>
    </lineage>
</organism>
<feature type="region of interest" description="Disordered" evidence="1">
    <location>
        <begin position="1"/>
        <end position="133"/>
    </location>
</feature>
<feature type="compositionally biased region" description="Basic and acidic residues" evidence="1">
    <location>
        <begin position="74"/>
        <end position="111"/>
    </location>
</feature>
<reference evidence="2" key="1">
    <citation type="journal article" date="2020" name="G3 (Bethesda)">
        <title>High-Quality Assemblies for Three Invasive Social Wasps from the &lt;i&gt;Vespula&lt;/i&gt; Genus.</title>
        <authorList>
            <person name="Harrop T.W.R."/>
            <person name="Guhlin J."/>
            <person name="McLaughlin G.M."/>
            <person name="Permina E."/>
            <person name="Stockwell P."/>
            <person name="Gilligan J."/>
            <person name="Le Lec M.F."/>
            <person name="Gruber M.A.M."/>
            <person name="Quinn O."/>
            <person name="Lovegrove M."/>
            <person name="Duncan E.J."/>
            <person name="Remnant E.J."/>
            <person name="Van Eeckhoven J."/>
            <person name="Graham B."/>
            <person name="Knapp R.A."/>
            <person name="Langford K.W."/>
            <person name="Kronenberg Z."/>
            <person name="Press M.O."/>
            <person name="Eacker S.M."/>
            <person name="Wilson-Rankin E.E."/>
            <person name="Purcell J."/>
            <person name="Lester P.J."/>
            <person name="Dearden P.K."/>
        </authorList>
    </citation>
    <scope>NUCLEOTIDE SEQUENCE</scope>
    <source>
        <strain evidence="2">Marl-1</strain>
    </source>
</reference>
<dbReference type="EMBL" id="JACSEA010000025">
    <property type="protein sequence ID" value="KAF7378713.1"/>
    <property type="molecule type" value="Genomic_DNA"/>
</dbReference>
<evidence type="ECO:0000256" key="1">
    <source>
        <dbReference type="SAM" id="MobiDB-lite"/>
    </source>
</evidence>
<protein>
    <submittedName>
        <fullName evidence="2">Uncharacterized protein</fullName>
    </submittedName>
</protein>
<name>A0A834IXW8_VESVU</name>
<proteinExistence type="predicted"/>
<comment type="caution">
    <text evidence="2">The sequence shown here is derived from an EMBL/GenBank/DDBJ whole genome shotgun (WGS) entry which is preliminary data.</text>
</comment>
<accession>A0A834IXW8</accession>
<sequence>MRKGGGNVFRRRNGTEDSFVKLRGGTGKLSVSHDSVFPGEVPHTRPLSSLDSLPALETAGERYQQETTENRFGNYDKPDKSISDESHIKEYTIEKIKTNPRTEKEKNERRQKIQKSLNSTNKRTSRSTGGASA</sequence>
<gene>
    <name evidence="2" type="ORF">HZH66_015500</name>
</gene>